<evidence type="ECO:0000313" key="2">
    <source>
        <dbReference type="Proteomes" id="UP001162483"/>
    </source>
</evidence>
<evidence type="ECO:0000313" key="1">
    <source>
        <dbReference type="EMBL" id="CAI9574455.1"/>
    </source>
</evidence>
<dbReference type="Proteomes" id="UP001162483">
    <property type="component" value="Unassembled WGS sequence"/>
</dbReference>
<dbReference type="PANTHER" id="PTHR36869">
    <property type="entry name" value="CHROMOSOME 16 OPEN READING FRAME 46"/>
    <property type="match status" value="1"/>
</dbReference>
<dbReference type="Pfam" id="PF15032">
    <property type="entry name" value="DUF4529"/>
    <property type="match status" value="1"/>
</dbReference>
<organism evidence="1 2">
    <name type="scientific">Staurois parvus</name>
    <dbReference type="NCBI Taxonomy" id="386267"/>
    <lineage>
        <taxon>Eukaryota</taxon>
        <taxon>Metazoa</taxon>
        <taxon>Chordata</taxon>
        <taxon>Craniata</taxon>
        <taxon>Vertebrata</taxon>
        <taxon>Euteleostomi</taxon>
        <taxon>Amphibia</taxon>
        <taxon>Batrachia</taxon>
        <taxon>Anura</taxon>
        <taxon>Neobatrachia</taxon>
        <taxon>Ranoidea</taxon>
        <taxon>Ranidae</taxon>
        <taxon>Staurois</taxon>
    </lineage>
</organism>
<sequence>MAILDNDVLLENLQDLEEIPQNVCSPRGKWEKVLTEALVEISEKLLYDDQKSVELLIGTGWEEAVGGWGPVSATACMYPVRKPKKLKQVEVTDCLLCLDLYYVPDNKDGTSSETKDTIHVNHKEMPGAEQRPVSTIPVEEDLPSEFTDHCLSTAMVSTTETHCDTVNLVSPGEQRPSKDRNVQAISSPFTSKAIPICTNCYNVDELHILRSPMLLPPLKVTAGIGHAEHMARRRDFLMQQLEKLPSKGSVRGTLNGHILSNTDLRAERRLLEALSELPQEQLKVPEHLSFITSCVPKTPIKELDHFQWPRSPQEQKLNAPNAQLSIKQNINSAPIGFLHTKTIQNKRNVRQEVRPLNDTRYRRAKSNTTSVLRNTVLPSLIVTRVDIPPRIKLC</sequence>
<reference evidence="1" key="1">
    <citation type="submission" date="2023-05" db="EMBL/GenBank/DDBJ databases">
        <authorList>
            <person name="Stuckert A."/>
        </authorList>
    </citation>
    <scope>NUCLEOTIDE SEQUENCE</scope>
</reference>
<dbReference type="PANTHER" id="PTHR36869:SF1">
    <property type="entry name" value="CHROMOSOME 16 OPEN READING FRAME 46"/>
    <property type="match status" value="1"/>
</dbReference>
<comment type="caution">
    <text evidence="1">The sequence shown here is derived from an EMBL/GenBank/DDBJ whole genome shotgun (WGS) entry which is preliminary data.</text>
</comment>
<dbReference type="EMBL" id="CATNWA010014663">
    <property type="protein sequence ID" value="CAI9574455.1"/>
    <property type="molecule type" value="Genomic_DNA"/>
</dbReference>
<dbReference type="InterPro" id="IPR027836">
    <property type="entry name" value="DUF4529"/>
</dbReference>
<accession>A0ABN9DRH2</accession>
<protein>
    <submittedName>
        <fullName evidence="1">Uncharacterized protein</fullName>
    </submittedName>
</protein>
<proteinExistence type="predicted"/>
<keyword evidence="2" id="KW-1185">Reference proteome</keyword>
<name>A0ABN9DRH2_9NEOB</name>
<gene>
    <name evidence="1" type="ORF">SPARVUS_LOCUS7977397</name>
</gene>